<evidence type="ECO:0000259" key="5">
    <source>
        <dbReference type="PROSITE" id="PS51900"/>
    </source>
</evidence>
<dbReference type="Proteomes" id="UP000655523">
    <property type="component" value="Unassembled WGS sequence"/>
</dbReference>
<dbReference type="InterPro" id="IPR024457">
    <property type="entry name" value="Putative_integrase_N"/>
</dbReference>
<feature type="compositionally biased region" description="Basic and acidic residues" evidence="4">
    <location>
        <begin position="1"/>
        <end position="16"/>
    </location>
</feature>
<dbReference type="Gene3D" id="1.10.443.10">
    <property type="entry name" value="Intergrase catalytic core"/>
    <property type="match status" value="1"/>
</dbReference>
<gene>
    <name evidence="6" type="ORF">GNZ13_50230</name>
</gene>
<feature type="domain" description="Core-binding (CB)" evidence="5">
    <location>
        <begin position="30"/>
        <end position="120"/>
    </location>
</feature>
<dbReference type="SUPFAM" id="SSF56349">
    <property type="entry name" value="DNA breaking-rejoining enzymes"/>
    <property type="match status" value="1"/>
</dbReference>
<evidence type="ECO:0000313" key="6">
    <source>
        <dbReference type="EMBL" id="NPT62468.1"/>
    </source>
</evidence>
<dbReference type="PROSITE" id="PS51900">
    <property type="entry name" value="CB"/>
    <property type="match status" value="1"/>
</dbReference>
<dbReference type="Pfam" id="PF12834">
    <property type="entry name" value="Phage_int_SAM_2"/>
    <property type="match status" value="1"/>
</dbReference>
<keyword evidence="3" id="KW-0238">DNA-binding</keyword>
<dbReference type="RefSeq" id="WP_172178929.1">
    <property type="nucleotide sequence ID" value="NZ_WOEZ01000327.1"/>
</dbReference>
<dbReference type="InterPro" id="IPR013762">
    <property type="entry name" value="Integrase-like_cat_sf"/>
</dbReference>
<dbReference type="GO" id="GO:0006310">
    <property type="term" value="P:DNA recombination"/>
    <property type="evidence" value="ECO:0007669"/>
    <property type="project" value="UniProtKB-KW"/>
</dbReference>
<dbReference type="InterPro" id="IPR044068">
    <property type="entry name" value="CB"/>
</dbReference>
<evidence type="ECO:0000256" key="2">
    <source>
        <dbReference type="ARBA" id="ARBA00023172"/>
    </source>
</evidence>
<protein>
    <recommendedName>
        <fullName evidence="5">Core-binding (CB) domain-containing protein</fullName>
    </recommendedName>
</protein>
<keyword evidence="1" id="KW-0229">DNA integration</keyword>
<evidence type="ECO:0000256" key="3">
    <source>
        <dbReference type="PROSITE-ProRule" id="PRU01248"/>
    </source>
</evidence>
<dbReference type="GO" id="GO:0015074">
    <property type="term" value="P:DNA integration"/>
    <property type="evidence" value="ECO:0007669"/>
    <property type="project" value="UniProtKB-KW"/>
</dbReference>
<evidence type="ECO:0000256" key="1">
    <source>
        <dbReference type="ARBA" id="ARBA00022908"/>
    </source>
</evidence>
<comment type="caution">
    <text evidence="6">The sequence shown here is derived from an EMBL/GenBank/DDBJ whole genome shotgun (WGS) entry which is preliminary data.</text>
</comment>
<dbReference type="InterPro" id="IPR011010">
    <property type="entry name" value="DNA_brk_join_enz"/>
</dbReference>
<dbReference type="AlphaFoldDB" id="A0A972P1P1"/>
<name>A0A972P1P1_9BURK</name>
<evidence type="ECO:0000256" key="4">
    <source>
        <dbReference type="SAM" id="MobiDB-lite"/>
    </source>
</evidence>
<organism evidence="6 7">
    <name type="scientific">Paraburkholderia elongata</name>
    <dbReference type="NCBI Taxonomy" id="2675747"/>
    <lineage>
        <taxon>Bacteria</taxon>
        <taxon>Pseudomonadati</taxon>
        <taxon>Pseudomonadota</taxon>
        <taxon>Betaproteobacteria</taxon>
        <taxon>Burkholderiales</taxon>
        <taxon>Burkholderiaceae</taxon>
        <taxon>Paraburkholderia</taxon>
    </lineage>
</organism>
<proteinExistence type="predicted"/>
<accession>A0A972P1P1</accession>
<keyword evidence="7" id="KW-1185">Reference proteome</keyword>
<evidence type="ECO:0000313" key="7">
    <source>
        <dbReference type="Proteomes" id="UP000655523"/>
    </source>
</evidence>
<sequence length="495" mass="54936">MTEFFDKGGKAADAPRHGGHASIRPGNWKKQLADILKQRENLRTVRGDRRAADKTREARGHILYQGFRELRILGYRFDTITSFRQKHMQALVDKWVDERKAASTIQNRITTFRIFCNWIGKQGLIGPTAQYVKDPKRAKRTLSAQTDKSWSGNGVDVDDKLAEIRRADERAGLMLLAGRTWGLRRLEMVCIRPYATVVVGGTTKIVAFSDLKVSREELKTAIAASGSGLPIKKGTKGGRYRVLPLDTPEKLDVLRQLQAAVQDHDGFLGWPGESLKTNVRRLDYIAQKFGLTKAKLGVTLHGLRHEVANNEFEHLSGVQSAIRGGNSPLRGETRVAAQLVAQLLGHSRVSIISAYCGSVVNMGEIQKNRAIAELDSLQPHLDAIRGAIERHRFISLYLVGARAMGRRRPQDAAVPYEFMTFGETGQPTYALRAELEALLSTPVYIRIMSEEGDETSATYLSNMLRVVDGAGRSFESDEHAIAAAPAPIDSRGSRR</sequence>
<keyword evidence="2" id="KW-0233">DNA recombination</keyword>
<dbReference type="GO" id="GO:0003677">
    <property type="term" value="F:DNA binding"/>
    <property type="evidence" value="ECO:0007669"/>
    <property type="project" value="UniProtKB-UniRule"/>
</dbReference>
<feature type="region of interest" description="Disordered" evidence="4">
    <location>
        <begin position="1"/>
        <end position="25"/>
    </location>
</feature>
<dbReference type="EMBL" id="WOEZ01000327">
    <property type="protein sequence ID" value="NPT62468.1"/>
    <property type="molecule type" value="Genomic_DNA"/>
</dbReference>
<reference evidence="6 7" key="1">
    <citation type="submission" date="2019-11" db="EMBL/GenBank/DDBJ databases">
        <title>Metabolism of dissolved organic matter in forest soils.</title>
        <authorList>
            <person name="Cyle K.T."/>
            <person name="Wilhelm R.C."/>
            <person name="Martinez C.E."/>
        </authorList>
    </citation>
    <scope>NUCLEOTIDE SEQUENCE [LARGE SCALE GENOMIC DNA]</scope>
    <source>
        <strain evidence="6 7">5N</strain>
    </source>
</reference>